<reference evidence="9" key="1">
    <citation type="submission" date="2023-06" db="EMBL/GenBank/DDBJ databases">
        <authorList>
            <person name="Kurt Z."/>
        </authorList>
    </citation>
    <scope>NUCLEOTIDE SEQUENCE</scope>
</reference>
<proteinExistence type="inferred from homology"/>
<dbReference type="PROSITE" id="PS51379">
    <property type="entry name" value="4FE4S_FER_2"/>
    <property type="match status" value="2"/>
</dbReference>
<dbReference type="InterPro" id="IPR004108">
    <property type="entry name" value="Fe_hydrogenase_lsu_C"/>
</dbReference>
<dbReference type="Gene3D" id="3.40.50.1780">
    <property type="match status" value="1"/>
</dbReference>
<accession>A0AA86QRR7</accession>
<evidence type="ECO:0000313" key="8">
    <source>
        <dbReference type="EMBL" id="CAI9913793.1"/>
    </source>
</evidence>
<keyword evidence="5" id="KW-0408">Iron</keyword>
<comment type="similarity">
    <text evidence="1">Belongs to the NARF family.</text>
</comment>
<dbReference type="SUPFAM" id="SSF54862">
    <property type="entry name" value="4Fe-4S ferredoxins"/>
    <property type="match status" value="1"/>
</dbReference>
<comment type="caution">
    <text evidence="9">The sequence shown here is derived from an EMBL/GenBank/DDBJ whole genome shotgun (WGS) entry which is preliminary data.</text>
</comment>
<keyword evidence="12" id="KW-1185">Reference proteome</keyword>
<dbReference type="PROSITE" id="PS00198">
    <property type="entry name" value="4FE4S_FER_1"/>
    <property type="match status" value="1"/>
</dbReference>
<evidence type="ECO:0000256" key="5">
    <source>
        <dbReference type="ARBA" id="ARBA00023004"/>
    </source>
</evidence>
<keyword evidence="4" id="KW-0677">Repeat</keyword>
<keyword evidence="3" id="KW-0479">Metal-binding</keyword>
<dbReference type="SUPFAM" id="SSF53920">
    <property type="entry name" value="Fe-only hydrogenase"/>
    <property type="match status" value="1"/>
</dbReference>
<dbReference type="EMBL" id="CATOUU010000036">
    <property type="protein sequence ID" value="CAI9913793.1"/>
    <property type="molecule type" value="Genomic_DNA"/>
</dbReference>
<reference evidence="10 12" key="2">
    <citation type="submission" date="2024-07" db="EMBL/GenBank/DDBJ databases">
        <authorList>
            <person name="Akdeniz Z."/>
        </authorList>
    </citation>
    <scope>NUCLEOTIDE SEQUENCE [LARGE SCALE GENOMIC DNA]</scope>
</reference>
<evidence type="ECO:0000313" key="11">
    <source>
        <dbReference type="EMBL" id="CAL6088677.1"/>
    </source>
</evidence>
<dbReference type="Pfam" id="PF14697">
    <property type="entry name" value="Fer4_21"/>
    <property type="match status" value="1"/>
</dbReference>
<dbReference type="GO" id="GO:0046872">
    <property type="term" value="F:metal ion binding"/>
    <property type="evidence" value="ECO:0007669"/>
    <property type="project" value="UniProtKB-KW"/>
</dbReference>
<protein>
    <submittedName>
        <fullName evidence="9">Fe-hydrogenase-1</fullName>
    </submittedName>
</protein>
<organism evidence="9">
    <name type="scientific">Hexamita inflata</name>
    <dbReference type="NCBI Taxonomy" id="28002"/>
    <lineage>
        <taxon>Eukaryota</taxon>
        <taxon>Metamonada</taxon>
        <taxon>Diplomonadida</taxon>
        <taxon>Hexamitidae</taxon>
        <taxon>Hexamitinae</taxon>
        <taxon>Hexamita</taxon>
    </lineage>
</organism>
<dbReference type="Gene3D" id="3.40.950.10">
    <property type="entry name" value="Fe-only Hydrogenase (Larger Subunit), Chain L, domain 3"/>
    <property type="match status" value="1"/>
</dbReference>
<dbReference type="AlphaFoldDB" id="A0AA86QRR7"/>
<dbReference type="EMBL" id="CATOUU010000967">
    <property type="protein sequence ID" value="CAI9963390.1"/>
    <property type="molecule type" value="Genomic_DNA"/>
</dbReference>
<gene>
    <name evidence="8" type="ORF">HINF_LOCUS1438</name>
    <name evidence="10" type="ORF">HINF_LOCUS21164</name>
    <name evidence="9" type="ORF">HINF_LOCUS51035</name>
    <name evidence="11" type="ORF">HINF_LOCUS64242</name>
</gene>
<dbReference type="Proteomes" id="UP001642409">
    <property type="component" value="Unassembled WGS sequence"/>
</dbReference>
<dbReference type="InterPro" id="IPR017900">
    <property type="entry name" value="4Fe4S_Fe_S_CS"/>
</dbReference>
<evidence type="ECO:0000256" key="4">
    <source>
        <dbReference type="ARBA" id="ARBA00022737"/>
    </source>
</evidence>
<name>A0AA86QRR7_9EUKA</name>
<evidence type="ECO:0000313" key="10">
    <source>
        <dbReference type="EMBL" id="CAL6008525.1"/>
    </source>
</evidence>
<sequence length="416" mass="45630">MPPKHNITTKDSNAAIYIDLAKCIGCNACVRACDKQDVHVYQQNEQKFFPPIIVGGKLSDSACIGCGQCAVVCPVGAIVPNNEVHKLKEAQIAKKQIVGLIAPSTRFAFGEAFGLPGDKNCTGGIINILKEKFGFTYIYDVNVGADETTIIDTEEVLACQNKPAFTSCCPAWINLMEQEFPNLIPQISTAKSCVEMVGSMVRKHHPDSYIIELMPCTAKKSERERENTIDACLTAREMIEMFKEAGVKTEDFNSEAKFDEPYHFCTGGAYIFGTTGGVGETVLRQIAFLKTGKSTYKLSREWEENTLKFKEADFDGQKVVLCVATGGAQIRLAAKLASEGLLKADVVEQMACPGGCQNGGGMPKCKDFSIRGKGMFKADIEEPIKAAGENKTLESHSMNHEEIHHLFHTKFESRKK</sequence>
<evidence type="ECO:0000256" key="1">
    <source>
        <dbReference type="ARBA" id="ARBA00006596"/>
    </source>
</evidence>
<dbReference type="EMBL" id="CAXDID020000410">
    <property type="protein sequence ID" value="CAL6088677.1"/>
    <property type="molecule type" value="Genomic_DNA"/>
</dbReference>
<feature type="domain" description="4Fe-4S ferredoxin-type" evidence="7">
    <location>
        <begin position="14"/>
        <end position="43"/>
    </location>
</feature>
<evidence type="ECO:0000313" key="12">
    <source>
        <dbReference type="Proteomes" id="UP001642409"/>
    </source>
</evidence>
<dbReference type="Pfam" id="PF02906">
    <property type="entry name" value="Fe_hyd_lg_C"/>
    <property type="match status" value="1"/>
</dbReference>
<dbReference type="InterPro" id="IPR050340">
    <property type="entry name" value="Cytosolic_Fe-S_CAF"/>
</dbReference>
<dbReference type="InterPro" id="IPR017896">
    <property type="entry name" value="4Fe4S_Fe-S-bd"/>
</dbReference>
<evidence type="ECO:0000256" key="2">
    <source>
        <dbReference type="ARBA" id="ARBA00022485"/>
    </source>
</evidence>
<dbReference type="GO" id="GO:0051539">
    <property type="term" value="F:4 iron, 4 sulfur cluster binding"/>
    <property type="evidence" value="ECO:0007669"/>
    <property type="project" value="UniProtKB-KW"/>
</dbReference>
<dbReference type="Gene3D" id="3.30.70.20">
    <property type="match status" value="1"/>
</dbReference>
<keyword evidence="2" id="KW-0004">4Fe-4S</keyword>
<dbReference type="FunFam" id="3.30.70.20:FF:000035">
    <property type="entry name" value="Iron hydrogenase 1"/>
    <property type="match status" value="1"/>
</dbReference>
<dbReference type="InterPro" id="IPR009016">
    <property type="entry name" value="Fe_hydrogenase"/>
</dbReference>
<feature type="domain" description="4Fe-4S ferredoxin-type" evidence="7">
    <location>
        <begin position="54"/>
        <end position="83"/>
    </location>
</feature>
<evidence type="ECO:0000256" key="3">
    <source>
        <dbReference type="ARBA" id="ARBA00022723"/>
    </source>
</evidence>
<evidence type="ECO:0000259" key="7">
    <source>
        <dbReference type="PROSITE" id="PS51379"/>
    </source>
</evidence>
<evidence type="ECO:0000313" key="9">
    <source>
        <dbReference type="EMBL" id="CAI9963390.1"/>
    </source>
</evidence>
<evidence type="ECO:0000256" key="6">
    <source>
        <dbReference type="ARBA" id="ARBA00023014"/>
    </source>
</evidence>
<keyword evidence="6" id="KW-0411">Iron-sulfur</keyword>
<dbReference type="EMBL" id="CAXDID020000057">
    <property type="protein sequence ID" value="CAL6008525.1"/>
    <property type="molecule type" value="Genomic_DNA"/>
</dbReference>
<dbReference type="PANTHER" id="PTHR11615">
    <property type="entry name" value="NITRATE, FORMATE, IRON DEHYDROGENASE"/>
    <property type="match status" value="1"/>
</dbReference>